<dbReference type="SFLD" id="SFLDS00019">
    <property type="entry name" value="Glutathione_Transferase_(cytos"/>
    <property type="match status" value="1"/>
</dbReference>
<name>A0A344PJ89_9RHOB</name>
<dbReference type="SFLD" id="SFLDG00358">
    <property type="entry name" value="Main_(cytGST)"/>
    <property type="match status" value="1"/>
</dbReference>
<evidence type="ECO:0000313" key="4">
    <source>
        <dbReference type="Proteomes" id="UP000252023"/>
    </source>
</evidence>
<dbReference type="Gene3D" id="1.20.1050.10">
    <property type="match status" value="1"/>
</dbReference>
<dbReference type="Proteomes" id="UP000252023">
    <property type="component" value="Chromosome"/>
</dbReference>
<dbReference type="GO" id="GO:0016740">
    <property type="term" value="F:transferase activity"/>
    <property type="evidence" value="ECO:0007669"/>
    <property type="project" value="UniProtKB-KW"/>
</dbReference>
<dbReference type="Pfam" id="PF13417">
    <property type="entry name" value="GST_N_3"/>
    <property type="match status" value="1"/>
</dbReference>
<dbReference type="KEGG" id="pars:DRW48_06865"/>
<dbReference type="EMBL" id="CP030918">
    <property type="protein sequence ID" value="AXC49444.1"/>
    <property type="molecule type" value="Genomic_DNA"/>
</dbReference>
<keyword evidence="3" id="KW-0808">Transferase</keyword>
<dbReference type="InterPro" id="IPR036249">
    <property type="entry name" value="Thioredoxin-like_sf"/>
</dbReference>
<organism evidence="3 4">
    <name type="scientific">Paracoccus suum</name>
    <dbReference type="NCBI Taxonomy" id="2259340"/>
    <lineage>
        <taxon>Bacteria</taxon>
        <taxon>Pseudomonadati</taxon>
        <taxon>Pseudomonadota</taxon>
        <taxon>Alphaproteobacteria</taxon>
        <taxon>Rhodobacterales</taxon>
        <taxon>Paracoccaceae</taxon>
        <taxon>Paracoccus</taxon>
    </lineage>
</organism>
<dbReference type="Pfam" id="PF13410">
    <property type="entry name" value="GST_C_2"/>
    <property type="match status" value="1"/>
</dbReference>
<dbReference type="InterPro" id="IPR004045">
    <property type="entry name" value="Glutathione_S-Trfase_N"/>
</dbReference>
<dbReference type="PROSITE" id="PS50404">
    <property type="entry name" value="GST_NTER"/>
    <property type="match status" value="1"/>
</dbReference>
<dbReference type="AlphaFoldDB" id="A0A344PJ89"/>
<dbReference type="InterPro" id="IPR036282">
    <property type="entry name" value="Glutathione-S-Trfase_C_sf"/>
</dbReference>
<evidence type="ECO:0000259" key="1">
    <source>
        <dbReference type="PROSITE" id="PS50404"/>
    </source>
</evidence>
<dbReference type="PANTHER" id="PTHR44051:SF2">
    <property type="entry name" value="HYPOTHETICAL GLUTATHIONE S-TRANSFERASE LIKE PROTEIN"/>
    <property type="match status" value="1"/>
</dbReference>
<gene>
    <name evidence="3" type="ORF">DRW48_06865</name>
</gene>
<dbReference type="RefSeq" id="WP_114075760.1">
    <property type="nucleotide sequence ID" value="NZ_CP030918.1"/>
</dbReference>
<feature type="domain" description="GST N-terminal" evidence="1">
    <location>
        <begin position="1"/>
        <end position="81"/>
    </location>
</feature>
<dbReference type="SUPFAM" id="SSF52833">
    <property type="entry name" value="Thioredoxin-like"/>
    <property type="match status" value="1"/>
</dbReference>
<dbReference type="InterPro" id="IPR010987">
    <property type="entry name" value="Glutathione-S-Trfase_C-like"/>
</dbReference>
<feature type="domain" description="GST C-terminal" evidence="2">
    <location>
        <begin position="83"/>
        <end position="201"/>
    </location>
</feature>
<dbReference type="Gene3D" id="3.40.30.10">
    <property type="entry name" value="Glutaredoxin"/>
    <property type="match status" value="1"/>
</dbReference>
<protein>
    <submittedName>
        <fullName evidence="3">Glutathione S-transferase family protein</fullName>
    </submittedName>
</protein>
<dbReference type="SUPFAM" id="SSF47616">
    <property type="entry name" value="GST C-terminal domain-like"/>
    <property type="match status" value="1"/>
</dbReference>
<dbReference type="InterPro" id="IPR040079">
    <property type="entry name" value="Glutathione_S-Trfase"/>
</dbReference>
<dbReference type="PANTHER" id="PTHR44051">
    <property type="entry name" value="GLUTATHIONE S-TRANSFERASE-RELATED"/>
    <property type="match status" value="1"/>
</dbReference>
<evidence type="ECO:0000313" key="3">
    <source>
        <dbReference type="EMBL" id="AXC49444.1"/>
    </source>
</evidence>
<dbReference type="OrthoDB" id="9810080at2"/>
<evidence type="ECO:0000259" key="2">
    <source>
        <dbReference type="PROSITE" id="PS50405"/>
    </source>
</evidence>
<proteinExistence type="predicted"/>
<reference evidence="4" key="1">
    <citation type="submission" date="2018-07" db="EMBL/GenBank/DDBJ databases">
        <title>Genome sequencing of Paracoccus sp. SC2-6.</title>
        <authorList>
            <person name="Heo J."/>
            <person name="Kim S.-J."/>
            <person name="Kwon S.-W."/>
        </authorList>
    </citation>
    <scope>NUCLEOTIDE SEQUENCE [LARGE SCALE GENOMIC DNA]</scope>
    <source>
        <strain evidence="4">SC2-6</strain>
    </source>
</reference>
<dbReference type="PROSITE" id="PS50405">
    <property type="entry name" value="GST_CTER"/>
    <property type="match status" value="1"/>
</dbReference>
<sequence>MKLWSMPSSGNSYKVRLALALLGREAELVDIEAGSPEIVVAHATGRLPFGKAPVPELPGGDILPESNAILKWLGEGSALVPSDPDDRAMMLAWMFWEQNQHEGTIAVRGALRHYPDRRHLATPERMAELLDRGHAALAVMEKRLAEHEWLVGSSVSLADICLYAYTDSADSRGGFDMARYPGITRWLDRIAGLPGYIGIDA</sequence>
<keyword evidence="4" id="KW-1185">Reference proteome</keyword>
<accession>A0A344PJ89</accession>